<accession>A0A5J9VWQ5</accession>
<dbReference type="PANTHER" id="PTHR33739:SF5">
    <property type="entry name" value="MEDIATOR OF RNA POLYMERASE II TRANSCRIPTION SUBUNIT 33A"/>
    <property type="match status" value="1"/>
</dbReference>
<reference evidence="1 2" key="1">
    <citation type="journal article" date="2019" name="Sci. Rep.">
        <title>A high-quality genome of Eragrostis curvula grass provides insights into Poaceae evolution and supports new strategies to enhance forage quality.</title>
        <authorList>
            <person name="Carballo J."/>
            <person name="Santos B.A.C.M."/>
            <person name="Zappacosta D."/>
            <person name="Garbus I."/>
            <person name="Selva J.P."/>
            <person name="Gallo C.A."/>
            <person name="Diaz A."/>
            <person name="Albertini E."/>
            <person name="Caccamo M."/>
            <person name="Echenique V."/>
        </authorList>
    </citation>
    <scope>NUCLEOTIDE SEQUENCE [LARGE SCALE GENOMIC DNA]</scope>
    <source>
        <strain evidence="2">cv. Victoria</strain>
        <tissue evidence="1">Leaf</tissue>
    </source>
</reference>
<keyword evidence="2" id="KW-1185">Reference proteome</keyword>
<gene>
    <name evidence="1" type="ORF">EJB05_13494</name>
</gene>
<evidence type="ECO:0000313" key="2">
    <source>
        <dbReference type="Proteomes" id="UP000324897"/>
    </source>
</evidence>
<dbReference type="Gramene" id="TVU40047">
    <property type="protein sequence ID" value="TVU40047"/>
    <property type="gene ID" value="EJB05_13494"/>
</dbReference>
<proteinExistence type="predicted"/>
<dbReference type="GO" id="GO:0016592">
    <property type="term" value="C:mediator complex"/>
    <property type="evidence" value="ECO:0007669"/>
    <property type="project" value="InterPro"/>
</dbReference>
<sequence>MAATATSSSGWLNWAAEYTKAAQAEARPPPEWAARVAAAAASASSVAGEGGDVPCSAGLAEMLAGALLSGGGPAAWKYAEAALAARLASPALLIALLSTRYDLSQCYFHALFFCGHPPRRVIPQRFSRPTAYRLYLELLRRHGFNFSYQMKASNFRKIMGLVDENLSLSKIFGISMNQPGVFVVCFVLCILWQLIDAVLDEEGLLELTPEKKGQWPTRPDDMSAFEGAFSEQRTEKVENLQKRNSVISIELIEHLLRDKVITCILSLARENMQSHWLAFTHRLHLLATNSSTLQTSAISLEPFQWLIQGDCNVYGRTKHNMRKRFHPIVASSPLSSPNGRCLGASYSALRIPIDMYLEDCLDGSIAATNSIETLSGLVKALQAINRSTWHDAFLALWIASLRLVQREREPIEGPVPHLDTRLCMLLSITTLAVANIIKEADSLNNETELNSFVEGKEAAVNLRKELMLSLQTLGDYESLLVPPPCIIPAADQAATKAAMFISGLNISNGYTENMNAMNYSGNMRHLIVESCISRDLLDTSAYYWPGYISGHASSISHTLPSQLAGWSSFMKGAPLTQSLVNMLISTPASSNKSLNEAHKLDGSLAEVEKLFEVAVNGSDDDKVSAATIMCGATLLRGWNFQEHTVWLVVKLLSPSDPVDSSGRESQLIKLGPMLNVILTGISPVDYPPIFSFHGLIPELAAALMAICEVFGCLSPSVSWTLRTGEKISAHTVFSNAFILLLRLWKFNHPPLEYCIMGDGAPVGSQLTPEYLLLLRNSQVLSPSSLAIQRNGQKQLQDTSTPSSEHPIFMDSFPKLKLWYRQHQACLASTLSGLAPGTPVHNIVDSLLNLMFRKANKGGTSIGSLSGSSSISNSSGPGGNDLHLWPQLPAWEILEAVPFVVDAALTACAHGRLFPRELATGLKDLADFLPASLATIVSYFSAEVTRGVWKPAFMNGTDWPSPSANLSMVEEHIKKIVAATGVDVPRLVTGLSSLATLPLPLAAFVSLTITYKLDKASERFLNLAGPALENLAASCPWPSMAIVAALWTQKVKRWRDFLVFSASRTVFHHNNDAVVQLLRSCFTATLGMSSTSVCSCGGVASLLGHGFGSHCSGGLSPVAPGILYLRIFRCIKDCSILAEDILSLLMLSVKDIAETTIPRQPSEKLKKTKYGMRHGQVSLAAAMTQVKVAASLGATLVWLSGGTALVQSLIQEMLPSWFLSVQNLDQGGASGGMVNKLGGHALAYFTVYSGMFAWGIDPTPVTRRRERVMRSQFEFLASALDGKISLGCDLSLWRAYVSGFLGLVVECTPCWVQEVDLKVLKRLSSGLRQWKEDELAVALLRRAGPEAMGAAAELILGSEG</sequence>
<dbReference type="InterPro" id="IPR039638">
    <property type="entry name" value="MED33A/B"/>
</dbReference>
<dbReference type="PANTHER" id="PTHR33739">
    <property type="entry name" value="OS07G0681500 PROTEIN"/>
    <property type="match status" value="1"/>
</dbReference>
<evidence type="ECO:0008006" key="3">
    <source>
        <dbReference type="Google" id="ProtNLM"/>
    </source>
</evidence>
<dbReference type="GO" id="GO:2000762">
    <property type="term" value="P:regulation of phenylpropanoid metabolic process"/>
    <property type="evidence" value="ECO:0007669"/>
    <property type="project" value="InterPro"/>
</dbReference>
<comment type="caution">
    <text evidence="1">The sequence shown here is derived from an EMBL/GenBank/DDBJ whole genome shotgun (WGS) entry which is preliminary data.</text>
</comment>
<dbReference type="EMBL" id="RWGY01000007">
    <property type="protein sequence ID" value="TVU40047.1"/>
    <property type="molecule type" value="Genomic_DNA"/>
</dbReference>
<evidence type="ECO:0000313" key="1">
    <source>
        <dbReference type="EMBL" id="TVU40047.1"/>
    </source>
</evidence>
<feature type="non-terminal residue" evidence="1">
    <location>
        <position position="1"/>
    </location>
</feature>
<protein>
    <recommendedName>
        <fullName evidence="3">Mediator of RNA polymerase II transcription subunit 33A</fullName>
    </recommendedName>
</protein>
<name>A0A5J9VWQ5_9POAL</name>
<organism evidence="1 2">
    <name type="scientific">Eragrostis curvula</name>
    <name type="common">weeping love grass</name>
    <dbReference type="NCBI Taxonomy" id="38414"/>
    <lineage>
        <taxon>Eukaryota</taxon>
        <taxon>Viridiplantae</taxon>
        <taxon>Streptophyta</taxon>
        <taxon>Embryophyta</taxon>
        <taxon>Tracheophyta</taxon>
        <taxon>Spermatophyta</taxon>
        <taxon>Magnoliopsida</taxon>
        <taxon>Liliopsida</taxon>
        <taxon>Poales</taxon>
        <taxon>Poaceae</taxon>
        <taxon>PACMAD clade</taxon>
        <taxon>Chloridoideae</taxon>
        <taxon>Eragrostideae</taxon>
        <taxon>Eragrostidinae</taxon>
        <taxon>Eragrostis</taxon>
    </lineage>
</organism>
<dbReference type="Proteomes" id="UP000324897">
    <property type="component" value="Chromosome 4"/>
</dbReference>
<dbReference type="OrthoDB" id="625764at2759"/>